<name>A0ABS1YS80_9ACTN</name>
<dbReference type="InterPro" id="IPR003805">
    <property type="entry name" value="CobS"/>
</dbReference>
<protein>
    <submittedName>
        <fullName evidence="2">Adenosylcobinamide-GDP ribazoletransferase</fullName>
    </submittedName>
</protein>
<evidence type="ECO:0000313" key="2">
    <source>
        <dbReference type="EMBL" id="MBM0280137.1"/>
    </source>
</evidence>
<dbReference type="RefSeq" id="WP_203152458.1">
    <property type="nucleotide sequence ID" value="NZ_JAEVHL010000489.1"/>
</dbReference>
<dbReference type="Pfam" id="PF02654">
    <property type="entry name" value="CobS"/>
    <property type="match status" value="1"/>
</dbReference>
<keyword evidence="3" id="KW-1185">Reference proteome</keyword>
<dbReference type="Proteomes" id="UP000622245">
    <property type="component" value="Unassembled WGS sequence"/>
</dbReference>
<dbReference type="EMBL" id="JAEVHL010000489">
    <property type="protein sequence ID" value="MBM0280137.1"/>
    <property type="molecule type" value="Genomic_DNA"/>
</dbReference>
<comment type="caution">
    <text evidence="2">The sequence shown here is derived from an EMBL/GenBank/DDBJ whole genome shotgun (WGS) entry which is preliminary data.</text>
</comment>
<evidence type="ECO:0000313" key="3">
    <source>
        <dbReference type="Proteomes" id="UP000622245"/>
    </source>
</evidence>
<keyword evidence="1" id="KW-1133">Transmembrane helix</keyword>
<feature type="non-terminal residue" evidence="2">
    <location>
        <position position="1"/>
    </location>
</feature>
<keyword evidence="1" id="KW-0812">Transmembrane</keyword>
<gene>
    <name evidence="2" type="ORF">JM949_35825</name>
</gene>
<evidence type="ECO:0000256" key="1">
    <source>
        <dbReference type="SAM" id="Phobius"/>
    </source>
</evidence>
<keyword evidence="1" id="KW-0472">Membrane</keyword>
<sequence>TVGPVALAVGAIAVGLLAVPAVPGRPWQGPLAVAVGLAVAAALLTHLVRRLGGITGDVLGATVEVVTTLVYLGLVLSG</sequence>
<feature type="transmembrane region" description="Helical" evidence="1">
    <location>
        <begin position="58"/>
        <end position="76"/>
    </location>
</feature>
<proteinExistence type="predicted"/>
<feature type="transmembrane region" description="Helical" evidence="1">
    <location>
        <begin position="31"/>
        <end position="51"/>
    </location>
</feature>
<reference evidence="2 3" key="1">
    <citation type="submission" date="2021-01" db="EMBL/GenBank/DDBJ databases">
        <title>Draft genome sequence of Micromonospora sp. strain STR1s_6.</title>
        <authorList>
            <person name="Karlyshev A."/>
            <person name="Jawad R."/>
        </authorList>
    </citation>
    <scope>NUCLEOTIDE SEQUENCE [LARGE SCALE GENOMIC DNA]</scope>
    <source>
        <strain evidence="2 3">STR1S-6</strain>
    </source>
</reference>
<organism evidence="2 3">
    <name type="scientific">Micromonospora tarensis</name>
    <dbReference type="NCBI Taxonomy" id="2806100"/>
    <lineage>
        <taxon>Bacteria</taxon>
        <taxon>Bacillati</taxon>
        <taxon>Actinomycetota</taxon>
        <taxon>Actinomycetes</taxon>
        <taxon>Micromonosporales</taxon>
        <taxon>Micromonosporaceae</taxon>
        <taxon>Micromonospora</taxon>
    </lineage>
</organism>
<accession>A0ABS1YS80</accession>